<dbReference type="GO" id="GO:0046872">
    <property type="term" value="F:metal ion binding"/>
    <property type="evidence" value="ECO:0007669"/>
    <property type="project" value="UniProtKB-KW"/>
</dbReference>
<comment type="similarity">
    <text evidence="3">Belongs to the EME1/MMS4 family.</text>
</comment>
<dbReference type="GO" id="GO:0031297">
    <property type="term" value="P:replication fork processing"/>
    <property type="evidence" value="ECO:0007669"/>
    <property type="project" value="TreeGrafter"/>
</dbReference>
<gene>
    <name evidence="16" type="ORF">PRK78_002359</name>
</gene>
<evidence type="ECO:0000256" key="10">
    <source>
        <dbReference type="ARBA" id="ARBA00023172"/>
    </source>
</evidence>
<dbReference type="GO" id="GO:0008821">
    <property type="term" value="F:crossover junction DNA endonuclease activity"/>
    <property type="evidence" value="ECO:0007669"/>
    <property type="project" value="TreeGrafter"/>
</dbReference>
<protein>
    <recommendedName>
        <fullName evidence="15">ERCC4 domain-containing protein</fullName>
    </recommendedName>
</protein>
<dbReference type="Pfam" id="PF02732">
    <property type="entry name" value="ERCC4"/>
    <property type="match status" value="1"/>
</dbReference>
<keyword evidence="10" id="KW-0233">DNA recombination</keyword>
<feature type="compositionally biased region" description="Polar residues" evidence="14">
    <location>
        <begin position="169"/>
        <end position="179"/>
    </location>
</feature>
<dbReference type="CDD" id="cd20085">
    <property type="entry name" value="XPF_nuclease_Mms4"/>
    <property type="match status" value="1"/>
</dbReference>
<evidence type="ECO:0000259" key="15">
    <source>
        <dbReference type="SMART" id="SM00891"/>
    </source>
</evidence>
<feature type="domain" description="ERCC4" evidence="15">
    <location>
        <begin position="291"/>
        <end position="562"/>
    </location>
</feature>
<dbReference type="Gene3D" id="1.10.150.670">
    <property type="entry name" value="Crossover junction endonuclease EME1, DNA-binding domain"/>
    <property type="match status" value="1"/>
</dbReference>
<comment type="subcellular location">
    <subcellularLocation>
        <location evidence="2">Nucleus</location>
    </subcellularLocation>
</comment>
<evidence type="ECO:0000256" key="13">
    <source>
        <dbReference type="ARBA" id="ARBA00023254"/>
    </source>
</evidence>
<dbReference type="InterPro" id="IPR042530">
    <property type="entry name" value="EME1/EME2_C"/>
</dbReference>
<evidence type="ECO:0000256" key="2">
    <source>
        <dbReference type="ARBA" id="ARBA00004123"/>
    </source>
</evidence>
<reference evidence="16" key="1">
    <citation type="submission" date="2023-03" db="EMBL/GenBank/DDBJ databases">
        <title>Emydomyces testavorans Genome Sequence.</title>
        <authorList>
            <person name="Hoyer L."/>
        </authorList>
    </citation>
    <scope>NUCLEOTIDE SEQUENCE</scope>
    <source>
        <strain evidence="16">16-2883</strain>
    </source>
</reference>
<keyword evidence="9" id="KW-0460">Magnesium</keyword>
<organism evidence="16 17">
    <name type="scientific">Emydomyces testavorans</name>
    <dbReference type="NCBI Taxonomy" id="2070801"/>
    <lineage>
        <taxon>Eukaryota</taxon>
        <taxon>Fungi</taxon>
        <taxon>Dikarya</taxon>
        <taxon>Ascomycota</taxon>
        <taxon>Pezizomycotina</taxon>
        <taxon>Eurotiomycetes</taxon>
        <taxon>Eurotiomycetidae</taxon>
        <taxon>Onygenales</taxon>
        <taxon>Nannizziopsiaceae</taxon>
        <taxon>Emydomyces</taxon>
    </lineage>
</organism>
<evidence type="ECO:0000256" key="8">
    <source>
        <dbReference type="ARBA" id="ARBA00022801"/>
    </source>
</evidence>
<evidence type="ECO:0000313" key="16">
    <source>
        <dbReference type="EMBL" id="WEW56902.1"/>
    </source>
</evidence>
<feature type="region of interest" description="Disordered" evidence="14">
    <location>
        <begin position="156"/>
        <end position="179"/>
    </location>
</feature>
<dbReference type="Gene3D" id="3.40.50.10130">
    <property type="match status" value="1"/>
</dbReference>
<sequence>MAEVINLLSSPELCQRQPSKRPSTAQQGALRHNDSLLSDIFDDSLFDLEETSKPLKRQRLDSLLDISALPPRNHAPATNTVLSSILDDFSEAGENCGLKKNELRLLSSWNDAISDFGSFSPHGPDTQVAYREEGLMKSTNVITIDDDTCNLENDDLLQDPFDSFPPPASQSQYSDRTSSLLAKVRNQPQVCKDKAISKKADRTSIPLSDEDVPLPTVARPKARRPAQRTAPDRTAKALDREAAKLRREKEKEEEKERKRKLKEDKEKAKKMAADIVQANKLKVNKKESTPEMLVDIASSFEGTSVGNQAAEYMRRLGVQMSFIPTQIPNMISWRRQVTAFYNETAGHWEPCPRTIKTEEHVMCFLSAPDFANLTVASETGLKLEAHFQKIMQHYPGCKPIYLIEGLTAWMRKNQNVRNRAYQAAALRHFGDISNSTEEANPANRRSKRAPLPPPIDDDTIEDALLQLQVQHNCLIYHTATAAESAEWIKNFTEHISTIPYRQERINMQNAAFCMDTGQVKTGADVDDTYIKMLEEIQRVTAPIAYGVAMEYGSVRELVSGLDRHGPLRLQDVKKCANKSGALAEARIGPAVSKRLHRIFTSLDPASTDI</sequence>
<evidence type="ECO:0000256" key="4">
    <source>
        <dbReference type="ARBA" id="ARBA00022722"/>
    </source>
</evidence>
<feature type="compositionally biased region" description="Basic and acidic residues" evidence="14">
    <location>
        <begin position="230"/>
        <end position="267"/>
    </location>
</feature>
<dbReference type="EMBL" id="CP120627">
    <property type="protein sequence ID" value="WEW56902.1"/>
    <property type="molecule type" value="Genomic_DNA"/>
</dbReference>
<name>A0AAF0DG76_9EURO</name>
<dbReference type="GO" id="GO:0006302">
    <property type="term" value="P:double-strand break repair"/>
    <property type="evidence" value="ECO:0007669"/>
    <property type="project" value="TreeGrafter"/>
</dbReference>
<evidence type="ECO:0000256" key="12">
    <source>
        <dbReference type="ARBA" id="ARBA00023242"/>
    </source>
</evidence>
<keyword evidence="4" id="KW-0540">Nuclease</keyword>
<dbReference type="FunFam" id="1.10.150.670:FF:000004">
    <property type="entry name" value="Crossover junction endonuclease EME1"/>
    <property type="match status" value="1"/>
</dbReference>
<evidence type="ECO:0000256" key="1">
    <source>
        <dbReference type="ARBA" id="ARBA00001946"/>
    </source>
</evidence>
<dbReference type="GO" id="GO:0031573">
    <property type="term" value="P:mitotic intra-S DNA damage checkpoint signaling"/>
    <property type="evidence" value="ECO:0007669"/>
    <property type="project" value="TreeGrafter"/>
</dbReference>
<dbReference type="InterPro" id="IPR047521">
    <property type="entry name" value="XPF_nuclease_EME1_ascomycetes"/>
</dbReference>
<dbReference type="PANTHER" id="PTHR21077">
    <property type="entry name" value="EME1 PROTEIN"/>
    <property type="match status" value="1"/>
</dbReference>
<keyword evidence="11" id="KW-0234">DNA repair</keyword>
<dbReference type="InterPro" id="IPR006166">
    <property type="entry name" value="ERCC4_domain"/>
</dbReference>
<keyword evidence="13" id="KW-0469">Meiosis</keyword>
<dbReference type="InterPro" id="IPR033310">
    <property type="entry name" value="Mms4/EME1/EME2"/>
</dbReference>
<evidence type="ECO:0000256" key="6">
    <source>
        <dbReference type="ARBA" id="ARBA00022759"/>
    </source>
</evidence>
<evidence type="ECO:0000256" key="5">
    <source>
        <dbReference type="ARBA" id="ARBA00022723"/>
    </source>
</evidence>
<dbReference type="AlphaFoldDB" id="A0AAF0DG76"/>
<proteinExistence type="inferred from homology"/>
<dbReference type="GO" id="GO:0048476">
    <property type="term" value="C:Holliday junction resolvase complex"/>
    <property type="evidence" value="ECO:0007669"/>
    <property type="project" value="InterPro"/>
</dbReference>
<keyword evidence="12" id="KW-0539">Nucleus</keyword>
<evidence type="ECO:0000256" key="3">
    <source>
        <dbReference type="ARBA" id="ARBA00005313"/>
    </source>
</evidence>
<dbReference type="SMART" id="SM00891">
    <property type="entry name" value="ERCC4"/>
    <property type="match status" value="1"/>
</dbReference>
<feature type="region of interest" description="Disordered" evidence="14">
    <location>
        <begin position="432"/>
        <end position="454"/>
    </location>
</feature>
<comment type="cofactor">
    <cofactor evidence="1">
        <name>Mg(2+)</name>
        <dbReference type="ChEBI" id="CHEBI:18420"/>
    </cofactor>
</comment>
<accession>A0AAF0DG76</accession>
<evidence type="ECO:0000256" key="7">
    <source>
        <dbReference type="ARBA" id="ARBA00022763"/>
    </source>
</evidence>
<keyword evidence="17" id="KW-1185">Reference proteome</keyword>
<dbReference type="GO" id="GO:0000712">
    <property type="term" value="P:resolution of meiotic recombination intermediates"/>
    <property type="evidence" value="ECO:0007669"/>
    <property type="project" value="TreeGrafter"/>
</dbReference>
<evidence type="ECO:0000256" key="9">
    <source>
        <dbReference type="ARBA" id="ARBA00022842"/>
    </source>
</evidence>
<keyword evidence="8" id="KW-0378">Hydrolase</keyword>
<keyword evidence="7" id="KW-0227">DNA damage</keyword>
<dbReference type="GO" id="GO:0005634">
    <property type="term" value="C:nucleus"/>
    <property type="evidence" value="ECO:0007669"/>
    <property type="project" value="UniProtKB-SubCell"/>
</dbReference>
<feature type="compositionally biased region" description="Basic and acidic residues" evidence="14">
    <location>
        <begin position="191"/>
        <end position="202"/>
    </location>
</feature>
<evidence type="ECO:0000313" key="17">
    <source>
        <dbReference type="Proteomes" id="UP001219355"/>
    </source>
</evidence>
<evidence type="ECO:0000256" key="11">
    <source>
        <dbReference type="ARBA" id="ARBA00023204"/>
    </source>
</evidence>
<dbReference type="GO" id="GO:0003677">
    <property type="term" value="F:DNA binding"/>
    <property type="evidence" value="ECO:0007669"/>
    <property type="project" value="InterPro"/>
</dbReference>
<feature type="region of interest" description="Disordered" evidence="14">
    <location>
        <begin position="191"/>
        <end position="267"/>
    </location>
</feature>
<dbReference type="Proteomes" id="UP001219355">
    <property type="component" value="Chromosome 1"/>
</dbReference>
<evidence type="ECO:0000256" key="14">
    <source>
        <dbReference type="SAM" id="MobiDB-lite"/>
    </source>
</evidence>
<keyword evidence="5" id="KW-0479">Metal-binding</keyword>
<keyword evidence="6" id="KW-0255">Endonuclease</keyword>
<dbReference type="PANTHER" id="PTHR21077:SF5">
    <property type="entry name" value="CROSSOVER JUNCTION ENDONUCLEASE MMS4"/>
    <property type="match status" value="1"/>
</dbReference>